<evidence type="ECO:0000313" key="2">
    <source>
        <dbReference type="Proteomes" id="UP000000557"/>
    </source>
</evidence>
<proteinExistence type="predicted"/>
<dbReference type="EMBL" id="BA000045">
    <property type="protein sequence ID" value="BAC90016.1"/>
    <property type="molecule type" value="Genomic_DNA"/>
</dbReference>
<keyword evidence="2" id="KW-1185">Reference proteome</keyword>
<accession>Q7NIV7</accession>
<organism evidence="1 2">
    <name type="scientific">Gloeobacter violaceus (strain ATCC 29082 / PCC 7421)</name>
    <dbReference type="NCBI Taxonomy" id="251221"/>
    <lineage>
        <taxon>Bacteria</taxon>
        <taxon>Bacillati</taxon>
        <taxon>Cyanobacteriota</taxon>
        <taxon>Cyanophyceae</taxon>
        <taxon>Gloeobacterales</taxon>
        <taxon>Gloeobacteraceae</taxon>
        <taxon>Gloeobacter</taxon>
    </lineage>
</organism>
<reference evidence="1 2" key="2">
    <citation type="journal article" date="2003" name="DNA Res.">
        <title>Complete genome structure of Gloeobacter violaceus PCC 7421, a cyanobacterium that lacks thylakoids (supplement).</title>
        <authorList>
            <person name="Nakamura Y."/>
            <person name="Kaneko T."/>
            <person name="Sato S."/>
            <person name="Mimuro M."/>
            <person name="Miyashita H."/>
            <person name="Tsuchiya T."/>
            <person name="Sasamoto S."/>
            <person name="Watanabe A."/>
            <person name="Kawashima K."/>
            <person name="Kishida Y."/>
            <person name="Kiyokawa C."/>
            <person name="Kohara M."/>
            <person name="Matsumoto M."/>
            <person name="Matsuno A."/>
            <person name="Nakazaki N."/>
            <person name="Shimpo S."/>
            <person name="Takeuchi C."/>
            <person name="Yamada M."/>
            <person name="Tabata S."/>
        </authorList>
    </citation>
    <scope>NUCLEOTIDE SEQUENCE [LARGE SCALE GENOMIC DNA]</scope>
    <source>
        <strain evidence="2">ATCC 29082 / PCC 7421</strain>
    </source>
</reference>
<dbReference type="EnsemblBacteria" id="BAC90016">
    <property type="protein sequence ID" value="BAC90016"/>
    <property type="gene ID" value="BAC90016"/>
</dbReference>
<dbReference type="Pfam" id="PF10677">
    <property type="entry name" value="DUF2490"/>
    <property type="match status" value="1"/>
</dbReference>
<evidence type="ECO:0000313" key="1">
    <source>
        <dbReference type="EMBL" id="BAC90016.1"/>
    </source>
</evidence>
<dbReference type="InParanoid" id="Q7NIV7"/>
<reference evidence="1 2" key="1">
    <citation type="journal article" date="2003" name="DNA Res.">
        <title>Complete genome structure of Gloeobacter violaceus PCC 7421, a cyanobacterium that lacks thylakoids.</title>
        <authorList>
            <person name="Nakamura Y."/>
            <person name="Kaneko T."/>
            <person name="Sato S."/>
            <person name="Mimuro M."/>
            <person name="Miyashita H."/>
            <person name="Tsuchiya T."/>
            <person name="Sasamoto S."/>
            <person name="Watanabe A."/>
            <person name="Kawashima K."/>
            <person name="Kishida Y."/>
            <person name="Kiyokawa C."/>
            <person name="Kohara M."/>
            <person name="Matsumoto M."/>
            <person name="Matsuno A."/>
            <person name="Nakazaki N."/>
            <person name="Shimpo S."/>
            <person name="Takeuchi C."/>
            <person name="Yamada M."/>
            <person name="Tabata S."/>
        </authorList>
    </citation>
    <scope>NUCLEOTIDE SEQUENCE [LARGE SCALE GENOMIC DNA]</scope>
    <source>
        <strain evidence="2">ATCC 29082 / PCC 7421</strain>
    </source>
</reference>
<dbReference type="InterPro" id="IPR019619">
    <property type="entry name" value="DUF2490"/>
</dbReference>
<protein>
    <submittedName>
        <fullName evidence="1">Glr2075 protein</fullName>
    </submittedName>
</protein>
<dbReference type="OrthoDB" id="5381041at2"/>
<dbReference type="STRING" id="251221.gene:10759568"/>
<dbReference type="eggNOG" id="ENOG5032VFQ">
    <property type="taxonomic scope" value="Bacteria"/>
</dbReference>
<gene>
    <name evidence="1" type="ordered locus">glr2075</name>
</gene>
<dbReference type="Proteomes" id="UP000000557">
    <property type="component" value="Chromosome"/>
</dbReference>
<dbReference type="AlphaFoldDB" id="Q7NIV7"/>
<name>Q7NIV7_GLOVI</name>
<sequence>MEIGPPNRALMAGSIAQLKAALVTLAALLGLGLLHTPSVLAQSAADLVEDFQLWTRLTLRGRFEGSPTRWGFEIENRLRNGAREQRQLLVRPYVGLTVSDKFTVNLGFANFFTWPTQGNNITVETRLFQDFIYAFRVDNLTIGQRIRLEERWIEGASAVSLRARYRLQLQHPLDAEKRWLVNVSDELFYNLNTPTNGPVGGFEQNRAIFSIIHKLNAQLSLEVGYQGNFNNRPAPRADQFDHDLLVYFTYDFDGR</sequence>
<dbReference type="KEGG" id="gvi:glr2075"/>
<dbReference type="HOGENOM" id="CLU_089264_1_0_3"/>